<dbReference type="CDD" id="cd22530">
    <property type="entry name" value="KH-II_NusA_arch_rpt1"/>
    <property type="match status" value="1"/>
</dbReference>
<feature type="domain" description="NusA-like second KH" evidence="8">
    <location>
        <begin position="77"/>
        <end position="139"/>
    </location>
</feature>
<dbReference type="PANTHER" id="PTHR22648">
    <property type="entry name" value="TRANSCRIPTION TERMINATION FACTOR NUSA"/>
    <property type="match status" value="1"/>
</dbReference>
<name>A0AA41G326_9EURY</name>
<comment type="caution">
    <text evidence="9">The sequence shown here is derived from an EMBL/GenBank/DDBJ whole genome shotgun (WGS) entry which is preliminary data.</text>
</comment>
<dbReference type="Gene3D" id="3.30.300.20">
    <property type="match status" value="2"/>
</dbReference>
<dbReference type="SUPFAM" id="SSF54814">
    <property type="entry name" value="Prokaryotic type KH domain (KH-domain type II)"/>
    <property type="match status" value="2"/>
</dbReference>
<evidence type="ECO:0000259" key="7">
    <source>
        <dbReference type="Pfam" id="PF07650"/>
    </source>
</evidence>
<protein>
    <recommendedName>
        <fullName evidence="6">Probable transcription termination protein NusA</fullName>
    </recommendedName>
</protein>
<reference evidence="9" key="1">
    <citation type="submission" date="2021-06" db="EMBL/GenBank/DDBJ databases">
        <title>New haloarchaea isolates fom saline soil.</title>
        <authorList>
            <person name="Duran-Viseras A."/>
            <person name="Sanchez-Porro C.S."/>
            <person name="Ventosa A."/>
        </authorList>
    </citation>
    <scope>NUCLEOTIDE SEQUENCE</scope>
    <source>
        <strain evidence="9">JCM 18369</strain>
    </source>
</reference>
<sequence length="141" mass="15090">MRVELSDEARRLVALFEDEAGVTVRDCVVDEDHEQVVYMVKRGQMADAIGPGGQTVERVEEAIGRDVKLVEAAETAADFVANALAPAAVYNVTVSENGDTVAYVEVAQADRGAAIGSDGRNIDAARTLAKRHFGIDDIELT</sequence>
<dbReference type="RefSeq" id="WP_162413303.1">
    <property type="nucleotide sequence ID" value="NZ_JAHQXE010000003.1"/>
</dbReference>
<comment type="similarity">
    <text evidence="6">Belongs to the NusA family.</text>
</comment>
<keyword evidence="4 6" id="KW-0805">Transcription regulation</keyword>
<keyword evidence="2 6" id="KW-0963">Cytoplasm</keyword>
<evidence type="ECO:0000259" key="8">
    <source>
        <dbReference type="Pfam" id="PF26594"/>
    </source>
</evidence>
<keyword evidence="5 6" id="KW-0804">Transcription</keyword>
<dbReference type="GO" id="GO:0006353">
    <property type="term" value="P:DNA-templated transcription termination"/>
    <property type="evidence" value="ECO:0007669"/>
    <property type="project" value="UniProtKB-UniRule"/>
</dbReference>
<organism evidence="9 10">
    <name type="scientific">Haloarcula salina</name>
    <dbReference type="NCBI Taxonomy" id="1429914"/>
    <lineage>
        <taxon>Archaea</taxon>
        <taxon>Methanobacteriati</taxon>
        <taxon>Methanobacteriota</taxon>
        <taxon>Stenosarchaea group</taxon>
        <taxon>Halobacteria</taxon>
        <taxon>Halobacteriales</taxon>
        <taxon>Haloarculaceae</taxon>
        <taxon>Haloarcula</taxon>
    </lineage>
</organism>
<comment type="function">
    <text evidence="6">Participates in transcription termination.</text>
</comment>
<dbReference type="InterPro" id="IPR058582">
    <property type="entry name" value="KH_NusA_2nd"/>
</dbReference>
<evidence type="ECO:0000256" key="1">
    <source>
        <dbReference type="ARBA" id="ARBA00022472"/>
    </source>
</evidence>
<dbReference type="Proteomes" id="UP001166304">
    <property type="component" value="Unassembled WGS sequence"/>
</dbReference>
<dbReference type="CDD" id="cd22531">
    <property type="entry name" value="KH-II_NusA_arch_rpt2"/>
    <property type="match status" value="1"/>
</dbReference>
<keyword evidence="1 6" id="KW-0806">Transcription termination</keyword>
<evidence type="ECO:0000256" key="3">
    <source>
        <dbReference type="ARBA" id="ARBA00022884"/>
    </source>
</evidence>
<evidence type="ECO:0000313" key="10">
    <source>
        <dbReference type="Proteomes" id="UP001166304"/>
    </source>
</evidence>
<dbReference type="InterPro" id="IPR010212">
    <property type="entry name" value="NusA_arc"/>
</dbReference>
<evidence type="ECO:0000313" key="9">
    <source>
        <dbReference type="EMBL" id="MBV0902549.1"/>
    </source>
</evidence>
<dbReference type="GO" id="GO:0005829">
    <property type="term" value="C:cytosol"/>
    <property type="evidence" value="ECO:0007669"/>
    <property type="project" value="TreeGrafter"/>
</dbReference>
<dbReference type="GO" id="GO:0031564">
    <property type="term" value="P:transcription antitermination"/>
    <property type="evidence" value="ECO:0007669"/>
    <property type="project" value="InterPro"/>
</dbReference>
<keyword evidence="3" id="KW-0694">RNA-binding</keyword>
<evidence type="ECO:0000256" key="5">
    <source>
        <dbReference type="ARBA" id="ARBA00023163"/>
    </source>
</evidence>
<dbReference type="NCBIfam" id="TIGR01952">
    <property type="entry name" value="nusA_arch"/>
    <property type="match status" value="1"/>
</dbReference>
<dbReference type="AlphaFoldDB" id="A0AA41G326"/>
<dbReference type="HAMAP" id="MF_00945_A">
    <property type="entry name" value="NusA_A"/>
    <property type="match status" value="1"/>
</dbReference>
<dbReference type="EMBL" id="JAHQXE010000003">
    <property type="protein sequence ID" value="MBV0902549.1"/>
    <property type="molecule type" value="Genomic_DNA"/>
</dbReference>
<dbReference type="PANTHER" id="PTHR22648:SF0">
    <property type="entry name" value="TRANSCRIPTION TERMINATION_ANTITERMINATION PROTEIN NUSA"/>
    <property type="match status" value="1"/>
</dbReference>
<dbReference type="Pfam" id="PF07650">
    <property type="entry name" value="KH_2"/>
    <property type="match status" value="1"/>
</dbReference>
<dbReference type="Pfam" id="PF26594">
    <property type="entry name" value="KH_NusA_2nd"/>
    <property type="match status" value="1"/>
</dbReference>
<proteinExistence type="inferred from homology"/>
<comment type="subcellular location">
    <subcellularLocation>
        <location evidence="6">Cytoplasm</location>
    </subcellularLocation>
</comment>
<dbReference type="GO" id="GO:0003723">
    <property type="term" value="F:RNA binding"/>
    <property type="evidence" value="ECO:0007669"/>
    <property type="project" value="UniProtKB-KW"/>
</dbReference>
<feature type="domain" description="KH type-2" evidence="7">
    <location>
        <begin position="17"/>
        <end position="71"/>
    </location>
</feature>
<dbReference type="InterPro" id="IPR009019">
    <property type="entry name" value="KH_sf_prok-type"/>
</dbReference>
<evidence type="ECO:0000256" key="4">
    <source>
        <dbReference type="ARBA" id="ARBA00023015"/>
    </source>
</evidence>
<keyword evidence="10" id="KW-1185">Reference proteome</keyword>
<dbReference type="InterPro" id="IPR030842">
    <property type="entry name" value="TF_NusA_bacterial"/>
</dbReference>
<dbReference type="InterPro" id="IPR015946">
    <property type="entry name" value="KH_dom-like_a/b"/>
</dbReference>
<evidence type="ECO:0000256" key="6">
    <source>
        <dbReference type="HAMAP-Rule" id="MF_00945"/>
    </source>
</evidence>
<accession>A0AA41G326</accession>
<evidence type="ECO:0000256" key="2">
    <source>
        <dbReference type="ARBA" id="ARBA00022490"/>
    </source>
</evidence>
<dbReference type="InterPro" id="IPR004044">
    <property type="entry name" value="KH_dom_type_2"/>
</dbReference>
<gene>
    <name evidence="6" type="primary">nusA</name>
    <name evidence="9" type="ORF">KTS37_12190</name>
</gene>